<evidence type="ECO:0008006" key="3">
    <source>
        <dbReference type="Google" id="ProtNLM"/>
    </source>
</evidence>
<comment type="caution">
    <text evidence="1">The sequence shown here is derived from an EMBL/GenBank/DDBJ whole genome shotgun (WGS) entry which is preliminary data.</text>
</comment>
<organism evidence="1 2">
    <name type="scientific">Candidatus Desantisbacteria bacterium CG2_30_40_21</name>
    <dbReference type="NCBI Taxonomy" id="1817895"/>
    <lineage>
        <taxon>Bacteria</taxon>
        <taxon>Candidatus Desantisiibacteriota</taxon>
    </lineage>
</organism>
<accession>A0A1J5E1T4</accession>
<evidence type="ECO:0000313" key="2">
    <source>
        <dbReference type="Proteomes" id="UP000183085"/>
    </source>
</evidence>
<dbReference type="STRING" id="1817895.AUJ95_09220"/>
<sequence>MGEVRARLYLENCGDRHLFKKGYITESEIRGEETDALVDTGAVMLMLPQDLVEVLGLESIRKAVVTYADERKEEREIAGPVTVRIGNRQMNTDCIIGPPNSEPLVGQIILEGMDLIVDCSEQALKVRPESPYLPLLKMK</sequence>
<dbReference type="CDD" id="cd00303">
    <property type="entry name" value="retropepsin_like"/>
    <property type="match status" value="1"/>
</dbReference>
<name>A0A1J5E1T4_9BACT</name>
<protein>
    <recommendedName>
        <fullName evidence="3">Clan AA aspartic protease</fullName>
    </recommendedName>
</protein>
<dbReference type="Pfam" id="PF13975">
    <property type="entry name" value="gag-asp_proteas"/>
    <property type="match status" value="1"/>
</dbReference>
<dbReference type="SUPFAM" id="SSF50630">
    <property type="entry name" value="Acid proteases"/>
    <property type="match status" value="1"/>
</dbReference>
<dbReference type="AlphaFoldDB" id="A0A1J5E1T4"/>
<proteinExistence type="predicted"/>
<gene>
    <name evidence="1" type="ORF">AUJ95_09220</name>
</gene>
<dbReference type="EMBL" id="MNYI01000235">
    <property type="protein sequence ID" value="OIP36640.1"/>
    <property type="molecule type" value="Genomic_DNA"/>
</dbReference>
<reference evidence="1 2" key="1">
    <citation type="journal article" date="2016" name="Environ. Microbiol.">
        <title>Genomic resolution of a cold subsurface aquifer community provides metabolic insights for novel microbes adapted to high CO concentrations.</title>
        <authorList>
            <person name="Probst A.J."/>
            <person name="Castelle C.J."/>
            <person name="Singh A."/>
            <person name="Brown C.T."/>
            <person name="Anantharaman K."/>
            <person name="Sharon I."/>
            <person name="Hug L.A."/>
            <person name="Burstein D."/>
            <person name="Emerson J.B."/>
            <person name="Thomas B.C."/>
            <person name="Banfield J.F."/>
        </authorList>
    </citation>
    <scope>NUCLEOTIDE SEQUENCE [LARGE SCALE GENOMIC DNA]</scope>
    <source>
        <strain evidence="1">CG2_30_40_21</strain>
    </source>
</reference>
<evidence type="ECO:0000313" key="1">
    <source>
        <dbReference type="EMBL" id="OIP36640.1"/>
    </source>
</evidence>
<dbReference type="Proteomes" id="UP000183085">
    <property type="component" value="Unassembled WGS sequence"/>
</dbReference>
<dbReference type="Gene3D" id="2.40.70.10">
    <property type="entry name" value="Acid Proteases"/>
    <property type="match status" value="1"/>
</dbReference>
<dbReference type="InterPro" id="IPR021109">
    <property type="entry name" value="Peptidase_aspartic_dom_sf"/>
</dbReference>